<reference evidence="1 2" key="1">
    <citation type="journal article" date="2022" name="bioRxiv">
        <title>An ancient truncated duplication of the anti-Mullerian hormone receptor type 2 gene is a potential conserved master sex determinant in the Pangasiidae catfish family.</title>
        <authorList>
            <person name="Wen M."/>
            <person name="Pan Q."/>
            <person name="Jouanno E."/>
            <person name="Montfort J."/>
            <person name="Zahm M."/>
            <person name="Cabau C."/>
            <person name="Klopp C."/>
            <person name="Iampietro C."/>
            <person name="Roques C."/>
            <person name="Bouchez O."/>
            <person name="Castinel A."/>
            <person name="Donnadieu C."/>
            <person name="Parrinello H."/>
            <person name="Poncet C."/>
            <person name="Belmonte E."/>
            <person name="Gautier V."/>
            <person name="Avarre J.-C."/>
            <person name="Dugue R."/>
            <person name="Gustiano R."/>
            <person name="Ha T.T.T."/>
            <person name="Campet M."/>
            <person name="Sriphairoj K."/>
            <person name="Ribolli J."/>
            <person name="de Almeida F.L."/>
            <person name="Desvignes T."/>
            <person name="Postlethwait J.H."/>
            <person name="Bucao C.F."/>
            <person name="Robinson-Rechavi M."/>
            <person name="Bobe J."/>
            <person name="Herpin A."/>
            <person name="Guiguen Y."/>
        </authorList>
    </citation>
    <scope>NUCLEOTIDE SEQUENCE [LARGE SCALE GENOMIC DNA]</scope>
    <source>
        <strain evidence="1">YG-Dec2019</strain>
    </source>
</reference>
<feature type="non-terminal residue" evidence="1">
    <location>
        <position position="166"/>
    </location>
</feature>
<evidence type="ECO:0000313" key="1">
    <source>
        <dbReference type="EMBL" id="MCI4389570.1"/>
    </source>
</evidence>
<gene>
    <name evidence="1" type="ORF">PGIGA_G00099600</name>
</gene>
<sequence length="166" mass="17678">MEFGSGTLLVFQAEKANHQAPTLTVIRSGESDTLQCSVQAITSSCADEQSVYWFKHGSGEFPNTGIIYTHGDSSDQCKKSSEAGFPTQSCSYTLPKSKLGPAGIYYCAVAACGKVLFGNGTKVDVKGATNSHPSHTNQAEAENDLNYAAVSFAEKPSSSRLHMRAK</sequence>
<proteinExistence type="predicted"/>
<dbReference type="EMBL" id="CM040472">
    <property type="protein sequence ID" value="MCI4389570.1"/>
    <property type="molecule type" value="Genomic_DNA"/>
</dbReference>
<organism evidence="1 2">
    <name type="scientific">Pangasianodon gigas</name>
    <name type="common">Mekong giant catfish</name>
    <name type="synonym">Pangasius gigas</name>
    <dbReference type="NCBI Taxonomy" id="30993"/>
    <lineage>
        <taxon>Eukaryota</taxon>
        <taxon>Metazoa</taxon>
        <taxon>Chordata</taxon>
        <taxon>Craniata</taxon>
        <taxon>Vertebrata</taxon>
        <taxon>Euteleostomi</taxon>
        <taxon>Actinopterygii</taxon>
        <taxon>Neopterygii</taxon>
        <taxon>Teleostei</taxon>
        <taxon>Ostariophysi</taxon>
        <taxon>Siluriformes</taxon>
        <taxon>Pangasiidae</taxon>
        <taxon>Pangasianodon</taxon>
    </lineage>
</organism>
<comment type="caution">
    <text evidence="1">The sequence shown here is derived from an EMBL/GenBank/DDBJ whole genome shotgun (WGS) entry which is preliminary data.</text>
</comment>
<accession>A0ACC5XEL1</accession>
<evidence type="ECO:0000313" key="2">
    <source>
        <dbReference type="Proteomes" id="UP000829447"/>
    </source>
</evidence>
<name>A0ACC5XEL1_PANGG</name>
<dbReference type="Proteomes" id="UP000829447">
    <property type="component" value="Linkage Group LG19"/>
</dbReference>
<protein>
    <submittedName>
        <fullName evidence="1">Uncharacterized protein</fullName>
    </submittedName>
</protein>
<keyword evidence="2" id="KW-1185">Reference proteome</keyword>